<dbReference type="Gene3D" id="1.20.81.30">
    <property type="entry name" value="Type II secretion system (T2SS), domain F"/>
    <property type="match status" value="1"/>
</dbReference>
<accession>A0A2H4U519</accession>
<gene>
    <name evidence="8" type="ORF">BK798_01735</name>
</gene>
<evidence type="ECO:0000313" key="8">
    <source>
        <dbReference type="EMBL" id="ATZ59220.1"/>
    </source>
</evidence>
<evidence type="ECO:0000256" key="4">
    <source>
        <dbReference type="ARBA" id="ARBA00022989"/>
    </source>
</evidence>
<dbReference type="Proteomes" id="UP000232133">
    <property type="component" value="Chromosome"/>
</dbReference>
<evidence type="ECO:0000256" key="2">
    <source>
        <dbReference type="ARBA" id="ARBA00022475"/>
    </source>
</evidence>
<dbReference type="GO" id="GO:0005886">
    <property type="term" value="C:plasma membrane"/>
    <property type="evidence" value="ECO:0007669"/>
    <property type="project" value="UniProtKB-SubCell"/>
</dbReference>
<keyword evidence="4 6" id="KW-1133">Transmembrane helix</keyword>
<dbReference type="Pfam" id="PF00482">
    <property type="entry name" value="T2SSF"/>
    <property type="match status" value="1"/>
</dbReference>
<evidence type="ECO:0000313" key="9">
    <source>
        <dbReference type="Proteomes" id="UP000232133"/>
    </source>
</evidence>
<reference evidence="8 9" key="1">
    <citation type="submission" date="2016-10" db="EMBL/GenBank/DDBJ databases">
        <authorList>
            <person name="Varghese N."/>
        </authorList>
    </citation>
    <scope>NUCLEOTIDE SEQUENCE [LARGE SCALE GENOMIC DNA]</scope>
    <source>
        <strain evidence="8 9">KB11</strain>
    </source>
</reference>
<evidence type="ECO:0000259" key="7">
    <source>
        <dbReference type="Pfam" id="PF00482"/>
    </source>
</evidence>
<dbReference type="RefSeq" id="WP_100815231.1">
    <property type="nucleotide sequence ID" value="NZ_CAYARS010000041.1"/>
</dbReference>
<dbReference type="PANTHER" id="PTHR35402:SF1">
    <property type="entry name" value="TYPE II SECRETION SYSTEM PROTEIN GSPF DOMAIN-CONTAINING PROTEIN"/>
    <property type="match status" value="1"/>
</dbReference>
<feature type="domain" description="Type II secretion system protein GspF" evidence="7">
    <location>
        <begin position="102"/>
        <end position="227"/>
    </location>
</feature>
<feature type="transmembrane region" description="Helical" evidence="6">
    <location>
        <begin position="285"/>
        <end position="305"/>
    </location>
</feature>
<dbReference type="InterPro" id="IPR056569">
    <property type="entry name" value="ArlJ-like"/>
</dbReference>
<dbReference type="AlphaFoldDB" id="A0A2H4U519"/>
<dbReference type="EMBL" id="CP017803">
    <property type="protein sequence ID" value="ATZ59220.1"/>
    <property type="molecule type" value="Genomic_DNA"/>
</dbReference>
<feature type="transmembrane region" description="Helical" evidence="6">
    <location>
        <begin position="254"/>
        <end position="273"/>
    </location>
</feature>
<evidence type="ECO:0000256" key="5">
    <source>
        <dbReference type="ARBA" id="ARBA00023136"/>
    </source>
</evidence>
<sequence>MESKIIYSLSLFLENKLSEEQLSKVQEFLLSGDIGIVASKFLAILIFFILFADIVIGIFIVFFKISDLSLFLPLLIIPFVATYVFIKQEKRAAEIEKSAPDFLRQLSAMLKVGLSFENAMEDMSKYGEGPLYDETRRAIAEIKVGRNFDDAWMAMAQRLKSKELERIFTIILGSRKSGSSIANVIFDVSNNLRDMLALKRERKSSVMMAVMFLIISAVIASPFALGMVSVYSQFMQSFGKQTQLILAAPFAGQIYLVIHSVLVGLIISIIMYGDVKKGIKFSVPLALVSYGIFYLISNFAGAMFLS</sequence>
<feature type="transmembrane region" description="Helical" evidence="6">
    <location>
        <begin position="68"/>
        <end position="86"/>
    </location>
</feature>
<evidence type="ECO:0000256" key="1">
    <source>
        <dbReference type="ARBA" id="ARBA00004651"/>
    </source>
</evidence>
<protein>
    <submittedName>
        <fullName evidence="8">Type II secretion system protein F</fullName>
    </submittedName>
</protein>
<dbReference type="PANTHER" id="PTHR35402">
    <property type="entry name" value="INTEGRAL MEMBRANE PROTEIN-RELATED"/>
    <property type="match status" value="1"/>
</dbReference>
<evidence type="ECO:0000256" key="3">
    <source>
        <dbReference type="ARBA" id="ARBA00022692"/>
    </source>
</evidence>
<evidence type="ECO:0000256" key="6">
    <source>
        <dbReference type="SAM" id="Phobius"/>
    </source>
</evidence>
<dbReference type="GeneID" id="35118059"/>
<feature type="transmembrane region" description="Helical" evidence="6">
    <location>
        <begin position="41"/>
        <end position="62"/>
    </location>
</feature>
<comment type="subcellular location">
    <subcellularLocation>
        <location evidence="1">Cell membrane</location>
        <topology evidence="1">Multi-pass membrane protein</topology>
    </subcellularLocation>
</comment>
<dbReference type="InterPro" id="IPR042094">
    <property type="entry name" value="T2SS_GspF_sf"/>
</dbReference>
<dbReference type="InterPro" id="IPR018076">
    <property type="entry name" value="T2SS_GspF_dom"/>
</dbReference>
<keyword evidence="2" id="KW-1003">Cell membrane</keyword>
<proteinExistence type="predicted"/>
<organism evidence="8 9">
    <name type="scientific">Methanobrevibacter smithii</name>
    <dbReference type="NCBI Taxonomy" id="2173"/>
    <lineage>
        <taxon>Archaea</taxon>
        <taxon>Methanobacteriati</taxon>
        <taxon>Methanobacteriota</taxon>
        <taxon>Methanomada group</taxon>
        <taxon>Methanobacteria</taxon>
        <taxon>Methanobacteriales</taxon>
        <taxon>Methanobacteriaceae</taxon>
        <taxon>Methanobrevibacter</taxon>
    </lineage>
</organism>
<keyword evidence="3 6" id="KW-0812">Transmembrane</keyword>
<keyword evidence="5 6" id="KW-0472">Membrane</keyword>
<feature type="transmembrane region" description="Helical" evidence="6">
    <location>
        <begin position="209"/>
        <end position="234"/>
    </location>
</feature>
<name>A0A2H4U519_METSM</name>